<organism evidence="2 3">
    <name type="scientific">Apiotrichum porosum</name>
    <dbReference type="NCBI Taxonomy" id="105984"/>
    <lineage>
        <taxon>Eukaryota</taxon>
        <taxon>Fungi</taxon>
        <taxon>Dikarya</taxon>
        <taxon>Basidiomycota</taxon>
        <taxon>Agaricomycotina</taxon>
        <taxon>Tremellomycetes</taxon>
        <taxon>Trichosporonales</taxon>
        <taxon>Trichosporonaceae</taxon>
        <taxon>Apiotrichum</taxon>
    </lineage>
</organism>
<dbReference type="Proteomes" id="UP000279236">
    <property type="component" value="Unassembled WGS sequence"/>
</dbReference>
<protein>
    <submittedName>
        <fullName evidence="2">Uncharacterized protein</fullName>
    </submittedName>
</protein>
<gene>
    <name evidence="2" type="ORF">EHS24_006427</name>
</gene>
<evidence type="ECO:0000256" key="1">
    <source>
        <dbReference type="SAM" id="MobiDB-lite"/>
    </source>
</evidence>
<reference evidence="2 3" key="1">
    <citation type="submission" date="2018-11" db="EMBL/GenBank/DDBJ databases">
        <title>Genome sequence of Apiotrichum porosum DSM 27194.</title>
        <authorList>
            <person name="Aliyu H."/>
            <person name="Gorte O."/>
            <person name="Ochsenreither K."/>
        </authorList>
    </citation>
    <scope>NUCLEOTIDE SEQUENCE [LARGE SCALE GENOMIC DNA]</scope>
    <source>
        <strain evidence="2 3">DSM 27194</strain>
    </source>
</reference>
<dbReference type="GeneID" id="39590970"/>
<sequence length="160" mass="17158">MAGTTWNLICSSKSKSRARATTTGPTGTLQRDTTSSTVASGYSTTSSMSSSSASTSSHMHLPRYTRSPTYGEMKLPRTVNPKDAATAADLQRTATDMSILPPSYAEAEKKPSTKERVQAIRDWMCPFSKTHPGTFFGPIPDRGAKIDNMAAAQAPGFWSS</sequence>
<dbReference type="AlphaFoldDB" id="A0A427Y1B7"/>
<feature type="compositionally biased region" description="Low complexity" evidence="1">
    <location>
        <begin position="43"/>
        <end position="57"/>
    </location>
</feature>
<comment type="caution">
    <text evidence="2">The sequence shown here is derived from an EMBL/GenBank/DDBJ whole genome shotgun (WGS) entry which is preliminary data.</text>
</comment>
<evidence type="ECO:0000313" key="2">
    <source>
        <dbReference type="EMBL" id="RSH84889.1"/>
    </source>
</evidence>
<accession>A0A427Y1B7</accession>
<keyword evidence="3" id="KW-1185">Reference proteome</keyword>
<dbReference type="EMBL" id="RSCE01000003">
    <property type="protein sequence ID" value="RSH84889.1"/>
    <property type="molecule type" value="Genomic_DNA"/>
</dbReference>
<proteinExistence type="predicted"/>
<name>A0A427Y1B7_9TREE</name>
<feature type="compositionally biased region" description="Polar residues" evidence="1">
    <location>
        <begin position="1"/>
        <end position="13"/>
    </location>
</feature>
<dbReference type="RefSeq" id="XP_028478337.1">
    <property type="nucleotide sequence ID" value="XM_028621885.1"/>
</dbReference>
<feature type="region of interest" description="Disordered" evidence="1">
    <location>
        <begin position="1"/>
        <end position="76"/>
    </location>
</feature>
<feature type="compositionally biased region" description="Low complexity" evidence="1">
    <location>
        <begin position="21"/>
        <end position="34"/>
    </location>
</feature>
<evidence type="ECO:0000313" key="3">
    <source>
        <dbReference type="Proteomes" id="UP000279236"/>
    </source>
</evidence>